<keyword evidence="3" id="KW-1185">Reference proteome</keyword>
<evidence type="ECO:0000313" key="3">
    <source>
        <dbReference type="Proteomes" id="UP001203665"/>
    </source>
</evidence>
<gene>
    <name evidence="2" type="ORF">NDM98_08735</name>
</gene>
<comment type="caution">
    <text evidence="2">The sequence shown here is derived from an EMBL/GenBank/DDBJ whole genome shotgun (WGS) entry which is preliminary data.</text>
</comment>
<feature type="domain" description="Tail spike" evidence="1">
    <location>
        <begin position="104"/>
        <end position="373"/>
    </location>
</feature>
<dbReference type="InterPro" id="IPR010572">
    <property type="entry name" value="Tail_dom"/>
</dbReference>
<accession>A0ABT0XK08</accession>
<proteinExistence type="predicted"/>
<dbReference type="RefSeq" id="WP_251606444.1">
    <property type="nucleotide sequence ID" value="NZ_JAMQJY010000001.1"/>
</dbReference>
<evidence type="ECO:0000259" key="1">
    <source>
        <dbReference type="Pfam" id="PF06605"/>
    </source>
</evidence>
<dbReference type="Proteomes" id="UP001203665">
    <property type="component" value="Unassembled WGS sequence"/>
</dbReference>
<dbReference type="NCBIfam" id="TIGR01665">
    <property type="entry name" value="put_anti_recept"/>
    <property type="match status" value="1"/>
</dbReference>
<dbReference type="EMBL" id="JAMQJY010000001">
    <property type="protein sequence ID" value="MCM2675569.1"/>
    <property type="molecule type" value="Genomic_DNA"/>
</dbReference>
<reference evidence="2" key="1">
    <citation type="submission" date="2022-06" db="EMBL/GenBank/DDBJ databases">
        <title>Alkalicoccobacillus porphyridii sp. nov., isolated from a marine red alga, Porphyridium purpureum and reclassification of Shouchella plakortidis and Shouchella gibsonii as Alkalicoccobacillus plakortidis comb. nov. and Alkalicoccobacillus gibsonii comb. nov.</title>
        <authorList>
            <person name="Kim K.H."/>
            <person name="Lee J.K."/>
            <person name="Han D.M."/>
            <person name="Baek J.H."/>
            <person name="Jeon C.O."/>
        </authorList>
    </citation>
    <scope>NUCLEOTIDE SEQUENCE</scope>
    <source>
        <strain evidence="2">DSM 19153</strain>
    </source>
</reference>
<organism evidence="2 3">
    <name type="scientific">Alkalicoccobacillus plakortidis</name>
    <dbReference type="NCBI Taxonomy" id="444060"/>
    <lineage>
        <taxon>Bacteria</taxon>
        <taxon>Bacillati</taxon>
        <taxon>Bacillota</taxon>
        <taxon>Bacilli</taxon>
        <taxon>Bacillales</taxon>
        <taxon>Bacillaceae</taxon>
        <taxon>Alkalicoccobacillus</taxon>
    </lineage>
</organism>
<sequence length="519" mass="58422">MYKVTIINDGKRTEIHHPEFNELKLQEGTIKQVVNLASTFSFKFLPFNPGYNLIRPFKTLVEVKNMKTGKMEFEGRARVPSEYMDDSGKFGKSLLCEGELAYLNDSAQRHGEFRDITIRAFLQHMIDQHNREIANDNIDKRFVLGNVTVVNNTDNVYRYLGYESTWASINDKLIDRLGGELWIRKENGVRYLDYLEKGGDVKKTEIRLAHNLKSIEKEADPNEIITRLIPLGVTIESEDEQAVDASQARLTIESVNNGLDYIEDDQARAAFGIITKSVNWDDITIPANLIRTGRNYLAENNRVKVKHVIEALDLYNIGKDPDSFECGNSYPVINPIMAINETLRVVEKNIDIINPANNNMIVGDLFKTASQYQNDVNRSARTVVDLQNTIHRQARTIGILRSEVDGVNETVSIIKITLEDNDLPGLDQAVKDLNAALDELNESLGDLPDYQPATSTNTGLMTAADKQKLDGLKNYELATELVSGLFDSVDKEKLNKITATQLVNLDDVLLRLSRLEGGS</sequence>
<evidence type="ECO:0000313" key="2">
    <source>
        <dbReference type="EMBL" id="MCM2675569.1"/>
    </source>
</evidence>
<dbReference type="InterPro" id="IPR007119">
    <property type="entry name" value="Phage_tail_spike_N"/>
</dbReference>
<dbReference type="Pfam" id="PF06605">
    <property type="entry name" value="Prophage_tail"/>
    <property type="match status" value="1"/>
</dbReference>
<protein>
    <submittedName>
        <fullName evidence="2">Phage tail protein</fullName>
    </submittedName>
</protein>
<name>A0ABT0XK08_9BACI</name>